<dbReference type="PANTHER" id="PTHR43000">
    <property type="entry name" value="DTDP-D-GLUCOSE 4,6-DEHYDRATASE-RELATED"/>
    <property type="match status" value="1"/>
</dbReference>
<organism evidence="3">
    <name type="scientific">freshwater metagenome</name>
    <dbReference type="NCBI Taxonomy" id="449393"/>
    <lineage>
        <taxon>unclassified sequences</taxon>
        <taxon>metagenomes</taxon>
        <taxon>ecological metagenomes</taxon>
    </lineage>
</organism>
<name>A0A6J6CSE9_9ZZZZ</name>
<feature type="domain" description="NAD(P)-binding" evidence="1">
    <location>
        <begin position="4"/>
        <end position="289"/>
    </location>
</feature>
<reference evidence="3" key="1">
    <citation type="submission" date="2020-05" db="EMBL/GenBank/DDBJ databases">
        <authorList>
            <person name="Chiriac C."/>
            <person name="Salcher M."/>
            <person name="Ghai R."/>
            <person name="Kavagutti S V."/>
        </authorList>
    </citation>
    <scope>NUCLEOTIDE SEQUENCE</scope>
</reference>
<dbReference type="InterPro" id="IPR016040">
    <property type="entry name" value="NAD(P)-bd_dom"/>
</dbReference>
<protein>
    <submittedName>
        <fullName evidence="3">Unannotated protein</fullName>
    </submittedName>
</protein>
<dbReference type="SUPFAM" id="SSF51735">
    <property type="entry name" value="NAD(P)-binding Rossmann-fold domains"/>
    <property type="match status" value="1"/>
</dbReference>
<dbReference type="Gene3D" id="3.90.25.10">
    <property type="entry name" value="UDP-galactose 4-epimerase, domain 1"/>
    <property type="match status" value="1"/>
</dbReference>
<evidence type="ECO:0000313" key="3">
    <source>
        <dbReference type="EMBL" id="CAB4554411.1"/>
    </source>
</evidence>
<evidence type="ECO:0000313" key="4">
    <source>
        <dbReference type="EMBL" id="CAB4642417.1"/>
    </source>
</evidence>
<proteinExistence type="predicted"/>
<dbReference type="InterPro" id="IPR036291">
    <property type="entry name" value="NAD(P)-bd_dom_sf"/>
</dbReference>
<dbReference type="EMBL" id="CAEZVV010000036">
    <property type="protein sequence ID" value="CAB4642417.1"/>
    <property type="molecule type" value="Genomic_DNA"/>
</dbReference>
<evidence type="ECO:0000259" key="1">
    <source>
        <dbReference type="Pfam" id="PF16363"/>
    </source>
</evidence>
<dbReference type="Gene3D" id="3.40.50.720">
    <property type="entry name" value="NAD(P)-binding Rossmann-like Domain"/>
    <property type="match status" value="1"/>
</dbReference>
<dbReference type="AlphaFoldDB" id="A0A6J6CSE9"/>
<dbReference type="EMBL" id="CAEZSU010000013">
    <property type="protein sequence ID" value="CAB4541337.1"/>
    <property type="molecule type" value="Genomic_DNA"/>
</dbReference>
<gene>
    <name evidence="2" type="ORF">UFOPK1495_00214</name>
    <name evidence="3" type="ORF">UFOPK1603_00110</name>
    <name evidence="4" type="ORF">UFOPK2143_00780</name>
</gene>
<dbReference type="Pfam" id="PF16363">
    <property type="entry name" value="GDP_Man_Dehyd"/>
    <property type="match status" value="1"/>
</dbReference>
<evidence type="ECO:0000313" key="2">
    <source>
        <dbReference type="EMBL" id="CAB4541337.1"/>
    </source>
</evidence>
<sequence>MRALVTGAAGFVGRHLCAHLLGEGDTVIGVDRADGPDLLDPKAVHALLADIKPDVVYHLGGWSDVGASWDYPLDAFRVNAEGTLNLLQACVSNGKPRVLAVSSADVYGRVSQNELPIAETTPFRPVTPYAASKVAADQLALQAWLGHQLETIRVRAFNHLGPGQTTRFVAPAIAERVALNERDGSNSVPVGNLTPRRDLTDVRDVVRAYRLLMTMGEPGEAYNVCTGRDLTIAELAERLVSLASSPMHVEADPELQRPVETPVLRGDPTRLNAITGWTPQISLEVTLQDILDEHRVAVSGHR</sequence>
<accession>A0A6J6CSE9</accession>
<dbReference type="EMBL" id="CAEZTG010000005">
    <property type="protein sequence ID" value="CAB4554411.1"/>
    <property type="molecule type" value="Genomic_DNA"/>
</dbReference>